<evidence type="ECO:0000313" key="2">
    <source>
        <dbReference type="Proteomes" id="UP000030108"/>
    </source>
</evidence>
<feature type="non-terminal residue" evidence="1">
    <location>
        <position position="321"/>
    </location>
</feature>
<dbReference type="EMBL" id="JATN01000321">
    <property type="protein sequence ID" value="EUC59533.1"/>
    <property type="molecule type" value="Genomic_DNA"/>
</dbReference>
<protein>
    <submittedName>
        <fullName evidence="1">Uncharacterized protein</fullName>
    </submittedName>
</protein>
<gene>
    <name evidence="1" type="ORF">RSOL_317320</name>
</gene>
<organism evidence="1 2">
    <name type="scientific">Rhizoctonia solani AG-3 Rhs1AP</name>
    <dbReference type="NCBI Taxonomy" id="1086054"/>
    <lineage>
        <taxon>Eukaryota</taxon>
        <taxon>Fungi</taxon>
        <taxon>Dikarya</taxon>
        <taxon>Basidiomycota</taxon>
        <taxon>Agaricomycotina</taxon>
        <taxon>Agaricomycetes</taxon>
        <taxon>Cantharellales</taxon>
        <taxon>Ceratobasidiaceae</taxon>
        <taxon>Rhizoctonia</taxon>
    </lineage>
</organism>
<name>A0A0A1UM25_9AGAM</name>
<comment type="caution">
    <text evidence="1">The sequence shown here is derived from an EMBL/GenBank/DDBJ whole genome shotgun (WGS) entry which is preliminary data.</text>
</comment>
<dbReference type="AlphaFoldDB" id="A0A0A1UM25"/>
<dbReference type="OrthoDB" id="6613063at2759"/>
<dbReference type="Proteomes" id="UP000030108">
    <property type="component" value="Unassembled WGS sequence"/>
</dbReference>
<accession>A0A0A1UM25</accession>
<reference evidence="2" key="1">
    <citation type="journal article" date="2014" name="Genome Announc.">
        <title>Draft genome sequence of the plant-pathogenic soil fungus Rhizoctonia solani anastomosis group 3 strain Rhs1AP.</title>
        <authorList>
            <person name="Cubeta M.A."/>
            <person name="Thomas E."/>
            <person name="Dean R.A."/>
            <person name="Jabaji S."/>
            <person name="Neate S.M."/>
            <person name="Tavantzis S."/>
            <person name="Toda T."/>
            <person name="Vilgalys R."/>
            <person name="Bharathan N."/>
            <person name="Fedorova-Abrams N."/>
            <person name="Pakala S.B."/>
            <person name="Pakala S.M."/>
            <person name="Zafar N."/>
            <person name="Joardar V."/>
            <person name="Losada L."/>
            <person name="Nierman W.C."/>
        </authorList>
    </citation>
    <scope>NUCLEOTIDE SEQUENCE [LARGE SCALE GENOMIC DNA]</scope>
    <source>
        <strain evidence="2">AG-3</strain>
    </source>
</reference>
<proteinExistence type="predicted"/>
<evidence type="ECO:0000313" key="1">
    <source>
        <dbReference type="EMBL" id="EUC59533.1"/>
    </source>
</evidence>
<sequence>MCILARYYYKNNPNRLSACTLPLHALLHVANDIEAMGPVWAYWAFPMERFCGALTRASMSRCFPYSSINRRVLQLSQLSQIKLVYGLTEELDLDERTENVRRGVRYDNYADLTFVYPSQETVLQPSLQRKVANYISCVTGVAKRAVLNKLAGKHVKTWGKMQRLDRSPAGEDIGGDVIRGVMLAPSNELMRDASHVRFHSNISRWRWDRVRPTEVYAEVPSYGQALMFVILEPDFVKDLGAPNPRRYALAIVAPFPQLRYHQDADLVEYRLSSGNYASPEVIDATKIDSLVGHVVDRSSYIVERTSVVGRLDMLNITVNPE</sequence>